<dbReference type="PANTHER" id="PTHR18919">
    <property type="entry name" value="ACETYL-COA C-ACYLTRANSFERASE"/>
    <property type="match status" value="1"/>
</dbReference>
<feature type="domain" description="Thiolase C-terminal" evidence="7">
    <location>
        <begin position="269"/>
        <end position="390"/>
    </location>
</feature>
<dbReference type="EC" id="2.3.1.9" evidence="8"/>
<dbReference type="SUPFAM" id="SSF53901">
    <property type="entry name" value="Thiolase-like"/>
    <property type="match status" value="2"/>
</dbReference>
<dbReference type="GO" id="GO:0003985">
    <property type="term" value="F:acetyl-CoA C-acetyltransferase activity"/>
    <property type="evidence" value="ECO:0007669"/>
    <property type="project" value="UniProtKB-EC"/>
</dbReference>
<dbReference type="EMBL" id="AP012320">
    <property type="protein sequence ID" value="BAL94336.1"/>
    <property type="molecule type" value="Genomic_DNA"/>
</dbReference>
<dbReference type="InterPro" id="IPR020615">
    <property type="entry name" value="Thiolase_acyl_enz_int_AS"/>
</dbReference>
<evidence type="ECO:0000313" key="8">
    <source>
        <dbReference type="EMBL" id="BAL94336.1"/>
    </source>
</evidence>
<organism evidence="8 9">
    <name type="scientific">Rubrivivax gelatinosus (strain NBRC 100245 / IL144)</name>
    <dbReference type="NCBI Taxonomy" id="983917"/>
    <lineage>
        <taxon>Bacteria</taxon>
        <taxon>Pseudomonadati</taxon>
        <taxon>Pseudomonadota</taxon>
        <taxon>Betaproteobacteria</taxon>
        <taxon>Burkholderiales</taxon>
        <taxon>Sphaerotilaceae</taxon>
        <taxon>Rubrivivax</taxon>
    </lineage>
</organism>
<dbReference type="PROSITE" id="PS00099">
    <property type="entry name" value="THIOLASE_3"/>
    <property type="match status" value="1"/>
</dbReference>
<name>I0HMU9_RUBGI</name>
<dbReference type="Pfam" id="PF02803">
    <property type="entry name" value="Thiolase_C"/>
    <property type="match status" value="1"/>
</dbReference>
<comment type="similarity">
    <text evidence="1 5">Belongs to the thiolase-like superfamily. Thiolase family.</text>
</comment>
<evidence type="ECO:0000256" key="3">
    <source>
        <dbReference type="ARBA" id="ARBA00023315"/>
    </source>
</evidence>
<evidence type="ECO:0000256" key="1">
    <source>
        <dbReference type="ARBA" id="ARBA00010982"/>
    </source>
</evidence>
<dbReference type="InterPro" id="IPR016039">
    <property type="entry name" value="Thiolase-like"/>
</dbReference>
<dbReference type="PANTHER" id="PTHR18919:SF107">
    <property type="entry name" value="ACETYL-COA ACETYLTRANSFERASE, CYTOSOLIC"/>
    <property type="match status" value="1"/>
</dbReference>
<dbReference type="Pfam" id="PF00108">
    <property type="entry name" value="Thiolase_N"/>
    <property type="match status" value="1"/>
</dbReference>
<evidence type="ECO:0000313" key="9">
    <source>
        <dbReference type="Proteomes" id="UP000007883"/>
    </source>
</evidence>
<accession>I0HMU9</accession>
<dbReference type="KEGG" id="rge:RGE_09950"/>
<dbReference type="CDD" id="cd00751">
    <property type="entry name" value="thiolase"/>
    <property type="match status" value="1"/>
</dbReference>
<dbReference type="NCBIfam" id="TIGR01930">
    <property type="entry name" value="AcCoA-C-Actrans"/>
    <property type="match status" value="1"/>
</dbReference>
<dbReference type="InterPro" id="IPR020613">
    <property type="entry name" value="Thiolase_CS"/>
</dbReference>
<feature type="active site" description="Proton acceptor" evidence="4">
    <location>
        <position position="347"/>
    </location>
</feature>
<protein>
    <submittedName>
        <fullName evidence="8">Acetyl-CoA acetyltransferase PhbA</fullName>
        <ecNumber evidence="8">2.3.1.9</ecNumber>
    </submittedName>
</protein>
<dbReference type="PROSITE" id="PS00737">
    <property type="entry name" value="THIOLASE_2"/>
    <property type="match status" value="1"/>
</dbReference>
<dbReference type="Gene3D" id="3.40.47.10">
    <property type="match status" value="2"/>
</dbReference>
<dbReference type="InterPro" id="IPR020617">
    <property type="entry name" value="Thiolase_C"/>
</dbReference>
<keyword evidence="2 5" id="KW-0808">Transferase</keyword>
<gene>
    <name evidence="8" type="primary">phbA</name>
    <name evidence="8" type="ordered locus">RGE_09950</name>
</gene>
<dbReference type="InterPro" id="IPR002155">
    <property type="entry name" value="Thiolase"/>
</dbReference>
<feature type="active site" description="Proton acceptor" evidence="4">
    <location>
        <position position="377"/>
    </location>
</feature>
<dbReference type="PROSITE" id="PS00098">
    <property type="entry name" value="THIOLASE_1"/>
    <property type="match status" value="1"/>
</dbReference>
<proteinExistence type="inferred from homology"/>
<evidence type="ECO:0000259" key="7">
    <source>
        <dbReference type="Pfam" id="PF02803"/>
    </source>
</evidence>
<sequence length="391" mass="40437">MTDIVIAAAARTAIGSFNGTLASLEAAELGTIAIRAALERAQLDAALIDEVILGQVLAAGQSQNPARRAAVNAGIPQEATAFGLNQVCGSGLRAVALGAQQIACGDAKYIVAGGMESMSRARHVAHLRNGVKMGPLEFVDSMIYDALTDTFNGYHMGITAENIARQYGITREEQDTFAVGSQNKAEAAQKAGRFAAEIVPVTIKSKKGDVVFDQDEFVRHGATLEALAKLRPAFEKTGTVTAGNASGINDGAAAVVLMTAQEAEARGIRPLARIASWATAGVDPTVMGTGPIPASRKALAKAGWTVGDLDLIEANEAFAVQAISVARELGFDPAKVNVNGGAIALGHPVGASGARVLTTLLYEMQRREARKGLATLCIGGGMGVAMCLERA</sequence>
<feature type="active site" description="Acyl-thioester intermediate" evidence="4">
    <location>
        <position position="88"/>
    </location>
</feature>
<evidence type="ECO:0000256" key="5">
    <source>
        <dbReference type="RuleBase" id="RU003557"/>
    </source>
</evidence>
<dbReference type="PATRIC" id="fig|983917.3.peg.971"/>
<reference evidence="8 9" key="1">
    <citation type="journal article" date="2012" name="J. Bacteriol.">
        <title>Complete genome sequence of phototrophic betaproteobacterium Rubrivivax gelatinosus IL144.</title>
        <authorList>
            <person name="Nagashima S."/>
            <person name="Kamimura A."/>
            <person name="Shimizu T."/>
            <person name="Nakamura-isaki S."/>
            <person name="Aono E."/>
            <person name="Sakamoto K."/>
            <person name="Ichikawa N."/>
            <person name="Nakazawa H."/>
            <person name="Sekine M."/>
            <person name="Yamazaki S."/>
            <person name="Fujita N."/>
            <person name="Shimada K."/>
            <person name="Hanada S."/>
            <person name="Nagashima K.V.P."/>
        </authorList>
    </citation>
    <scope>NUCLEOTIDE SEQUENCE [LARGE SCALE GENOMIC DNA]</scope>
    <source>
        <strain evidence="9">NBRC 100245 / IL144</strain>
    </source>
</reference>
<keyword evidence="3 5" id="KW-0012">Acyltransferase</keyword>
<dbReference type="eggNOG" id="COG0183">
    <property type="taxonomic scope" value="Bacteria"/>
</dbReference>
<dbReference type="InterPro" id="IPR020616">
    <property type="entry name" value="Thiolase_N"/>
</dbReference>
<dbReference type="AlphaFoldDB" id="I0HMU9"/>
<dbReference type="RefSeq" id="WP_014427207.1">
    <property type="nucleotide sequence ID" value="NC_017075.1"/>
</dbReference>
<evidence type="ECO:0000256" key="2">
    <source>
        <dbReference type="ARBA" id="ARBA00022679"/>
    </source>
</evidence>
<dbReference type="STRING" id="983917.RGE_09950"/>
<dbReference type="FunFam" id="3.40.47.10:FF:000010">
    <property type="entry name" value="Acetyl-CoA acetyltransferase (Thiolase)"/>
    <property type="match status" value="1"/>
</dbReference>
<feature type="domain" description="Thiolase N-terminal" evidence="6">
    <location>
        <begin position="4"/>
        <end position="260"/>
    </location>
</feature>
<dbReference type="GO" id="GO:0044281">
    <property type="term" value="P:small molecule metabolic process"/>
    <property type="evidence" value="ECO:0007669"/>
    <property type="project" value="UniProtKB-ARBA"/>
</dbReference>
<dbReference type="InterPro" id="IPR020610">
    <property type="entry name" value="Thiolase_AS"/>
</dbReference>
<dbReference type="HOGENOM" id="CLU_031026_0_0_4"/>
<dbReference type="Proteomes" id="UP000007883">
    <property type="component" value="Chromosome"/>
</dbReference>
<dbReference type="PIRSF" id="PIRSF000429">
    <property type="entry name" value="Ac-CoA_Ac_transf"/>
    <property type="match status" value="1"/>
</dbReference>
<evidence type="ECO:0000256" key="4">
    <source>
        <dbReference type="PIRSR" id="PIRSR000429-1"/>
    </source>
</evidence>
<evidence type="ECO:0000259" key="6">
    <source>
        <dbReference type="Pfam" id="PF00108"/>
    </source>
</evidence>
<keyword evidence="9" id="KW-1185">Reference proteome</keyword>